<feature type="domain" description="DNA ligase D polymerase" evidence="1">
    <location>
        <begin position="23"/>
        <end position="276"/>
    </location>
</feature>
<sequence>MNILGVEISHPDKMLYPKSDVSKEYVAEYFNKISSYMLPFVKNRPITLKRYPNGIDEDGFFNKHRPDYFPDYVKNLTVPTKEDQSTMNMVGIESEKALVYLAGQDVIELHVALSTMSSLEKPDQIIFDFDPSDNDFEKVRTASKALKNLLDQYNLHSFVKTSGSRGLHVHIPIEPNHTFDVIKKLARNIAQNLHEQCPDITTLEQRKNKRGQNVFIDFLRNDYAMTAIAPYSLRAKEGAPVATPISWEEVHDQSLTPQSYTIKNIFRRLGQIDDPWENFNHYNRGKNLQELLD</sequence>
<dbReference type="Pfam" id="PF21686">
    <property type="entry name" value="LigD_Prim-Pol"/>
    <property type="match status" value="1"/>
</dbReference>
<dbReference type="Proteomes" id="UP000630149">
    <property type="component" value="Unassembled WGS sequence"/>
</dbReference>
<accession>A0A917JMD1</accession>
<evidence type="ECO:0000313" key="3">
    <source>
        <dbReference type="Proteomes" id="UP000630149"/>
    </source>
</evidence>
<proteinExistence type="predicted"/>
<dbReference type="InterPro" id="IPR014145">
    <property type="entry name" value="LigD_pol_dom"/>
</dbReference>
<evidence type="ECO:0000259" key="1">
    <source>
        <dbReference type="Pfam" id="PF21686"/>
    </source>
</evidence>
<protein>
    <submittedName>
        <fullName evidence="2">ATP-dependent DNA ligase</fullName>
    </submittedName>
</protein>
<dbReference type="PANTHER" id="PTHR42705">
    <property type="entry name" value="BIFUNCTIONAL NON-HOMOLOGOUS END JOINING PROTEIN LIGD"/>
    <property type="match status" value="1"/>
</dbReference>
<dbReference type="RefSeq" id="WP_131775391.1">
    <property type="nucleotide sequence ID" value="NZ_BMOB01000001.1"/>
</dbReference>
<dbReference type="OrthoDB" id="9802472at2"/>
<dbReference type="NCBIfam" id="TIGR02778">
    <property type="entry name" value="ligD_pol"/>
    <property type="match status" value="1"/>
</dbReference>
<dbReference type="GO" id="GO:0016874">
    <property type="term" value="F:ligase activity"/>
    <property type="evidence" value="ECO:0007669"/>
    <property type="project" value="UniProtKB-KW"/>
</dbReference>
<evidence type="ECO:0000313" key="2">
    <source>
        <dbReference type="EMBL" id="GGI76393.1"/>
    </source>
</evidence>
<dbReference type="EMBL" id="BMOB01000001">
    <property type="protein sequence ID" value="GGI76393.1"/>
    <property type="molecule type" value="Genomic_DNA"/>
</dbReference>
<dbReference type="CDD" id="cd04861">
    <property type="entry name" value="LigD_Pol_like"/>
    <property type="match status" value="1"/>
</dbReference>
<organism evidence="2 3">
    <name type="scientific">Legionella impletisoli</name>
    <dbReference type="NCBI Taxonomy" id="343510"/>
    <lineage>
        <taxon>Bacteria</taxon>
        <taxon>Pseudomonadati</taxon>
        <taxon>Pseudomonadota</taxon>
        <taxon>Gammaproteobacteria</taxon>
        <taxon>Legionellales</taxon>
        <taxon>Legionellaceae</taxon>
        <taxon>Legionella</taxon>
    </lineage>
</organism>
<comment type="caution">
    <text evidence="2">The sequence shown here is derived from an EMBL/GenBank/DDBJ whole genome shotgun (WGS) entry which is preliminary data.</text>
</comment>
<dbReference type="InterPro" id="IPR052171">
    <property type="entry name" value="NHEJ_LigD"/>
</dbReference>
<dbReference type="PANTHER" id="PTHR42705:SF2">
    <property type="entry name" value="BIFUNCTIONAL NON-HOMOLOGOUS END JOINING PROTEIN LIGD"/>
    <property type="match status" value="1"/>
</dbReference>
<keyword evidence="2" id="KW-0436">Ligase</keyword>
<keyword evidence="3" id="KW-1185">Reference proteome</keyword>
<dbReference type="Gene3D" id="3.90.920.10">
    <property type="entry name" value="DNA primase, PRIM domain"/>
    <property type="match status" value="1"/>
</dbReference>
<gene>
    <name evidence="2" type="primary">lig</name>
    <name evidence="2" type="ORF">GCM10007966_01470</name>
</gene>
<name>A0A917JMD1_9GAMM</name>
<reference evidence="2" key="2">
    <citation type="submission" date="2020-09" db="EMBL/GenBank/DDBJ databases">
        <authorList>
            <person name="Sun Q."/>
            <person name="Ohkuma M."/>
        </authorList>
    </citation>
    <scope>NUCLEOTIDE SEQUENCE</scope>
    <source>
        <strain evidence="2">JCM 13919</strain>
    </source>
</reference>
<reference evidence="2" key="1">
    <citation type="journal article" date="2014" name="Int. J. Syst. Evol. Microbiol.">
        <title>Complete genome sequence of Corynebacterium casei LMG S-19264T (=DSM 44701T), isolated from a smear-ripened cheese.</title>
        <authorList>
            <consortium name="US DOE Joint Genome Institute (JGI-PGF)"/>
            <person name="Walter F."/>
            <person name="Albersmeier A."/>
            <person name="Kalinowski J."/>
            <person name="Ruckert C."/>
        </authorList>
    </citation>
    <scope>NUCLEOTIDE SEQUENCE</scope>
    <source>
        <strain evidence="2">JCM 13919</strain>
    </source>
</reference>
<dbReference type="AlphaFoldDB" id="A0A917JMD1"/>